<feature type="transmembrane region" description="Helical" evidence="6">
    <location>
        <begin position="230"/>
        <end position="253"/>
    </location>
</feature>
<feature type="transmembrane region" description="Helical" evidence="6">
    <location>
        <begin position="16"/>
        <end position="36"/>
    </location>
</feature>
<keyword evidence="4 6" id="KW-1133">Transmembrane helix</keyword>
<feature type="transmembrane region" description="Helical" evidence="6">
    <location>
        <begin position="139"/>
        <end position="161"/>
    </location>
</feature>
<dbReference type="GO" id="GO:0061513">
    <property type="term" value="F:glucose 6-phosphate:phosphate antiporter activity"/>
    <property type="evidence" value="ECO:0007669"/>
    <property type="project" value="TreeGrafter"/>
</dbReference>
<evidence type="ECO:0000256" key="5">
    <source>
        <dbReference type="ARBA" id="ARBA00023136"/>
    </source>
</evidence>
<feature type="transmembrane region" description="Helical" evidence="6">
    <location>
        <begin position="265"/>
        <end position="285"/>
    </location>
</feature>
<dbReference type="PROSITE" id="PS50850">
    <property type="entry name" value="MFS"/>
    <property type="match status" value="1"/>
</dbReference>
<dbReference type="InterPro" id="IPR011701">
    <property type="entry name" value="MFS"/>
</dbReference>
<organism evidence="8 9">
    <name type="scientific">Natranaerobius trueperi</name>
    <dbReference type="NCBI Taxonomy" id="759412"/>
    <lineage>
        <taxon>Bacteria</taxon>
        <taxon>Bacillati</taxon>
        <taxon>Bacillota</taxon>
        <taxon>Clostridia</taxon>
        <taxon>Natranaerobiales</taxon>
        <taxon>Natranaerobiaceae</taxon>
        <taxon>Natranaerobius</taxon>
    </lineage>
</organism>
<dbReference type="GO" id="GO:0035435">
    <property type="term" value="P:phosphate ion transmembrane transport"/>
    <property type="evidence" value="ECO:0007669"/>
    <property type="project" value="TreeGrafter"/>
</dbReference>
<keyword evidence="9" id="KW-1185">Reference proteome</keyword>
<evidence type="ECO:0000256" key="6">
    <source>
        <dbReference type="SAM" id="Phobius"/>
    </source>
</evidence>
<dbReference type="Pfam" id="PF00083">
    <property type="entry name" value="Sugar_tr"/>
    <property type="match status" value="1"/>
</dbReference>
<comment type="subcellular location">
    <subcellularLocation>
        <location evidence="1">Cell membrane</location>
        <topology evidence="1">Multi-pass membrane protein</topology>
    </subcellularLocation>
</comment>
<dbReference type="PANTHER" id="PTHR43826:SF3">
    <property type="entry name" value="GLUCOSE-6-PHOSPHATE EXCHANGER SLC37A4"/>
    <property type="match status" value="1"/>
</dbReference>
<evidence type="ECO:0000313" key="8">
    <source>
        <dbReference type="EMBL" id="OWZ83346.1"/>
    </source>
</evidence>
<feature type="transmembrane region" description="Helical" evidence="6">
    <location>
        <begin position="327"/>
        <end position="346"/>
    </location>
</feature>
<evidence type="ECO:0000313" key="9">
    <source>
        <dbReference type="Proteomes" id="UP000214588"/>
    </source>
</evidence>
<dbReference type="EMBL" id="NIQC01000020">
    <property type="protein sequence ID" value="OWZ83346.1"/>
    <property type="molecule type" value="Genomic_DNA"/>
</dbReference>
<dbReference type="Gene3D" id="1.20.1250.20">
    <property type="entry name" value="MFS general substrate transporter like domains"/>
    <property type="match status" value="2"/>
</dbReference>
<dbReference type="AlphaFoldDB" id="A0A226BWH1"/>
<dbReference type="SUPFAM" id="SSF103473">
    <property type="entry name" value="MFS general substrate transporter"/>
    <property type="match status" value="1"/>
</dbReference>
<accession>A0A226BWH1</accession>
<reference evidence="8 9" key="1">
    <citation type="submission" date="2017-06" db="EMBL/GenBank/DDBJ databases">
        <title>Draft Genome Sequence of Natranaerobius trueperi halophilic, alkalithermophilic bacteria from soda lakes.</title>
        <authorList>
            <person name="Zhao B."/>
        </authorList>
    </citation>
    <scope>NUCLEOTIDE SEQUENCE [LARGE SCALE GENOMIC DNA]</scope>
    <source>
        <strain evidence="8 9">DSM 18760</strain>
    </source>
</reference>
<dbReference type="Proteomes" id="UP000214588">
    <property type="component" value="Unassembled WGS sequence"/>
</dbReference>
<dbReference type="InterPro" id="IPR020846">
    <property type="entry name" value="MFS_dom"/>
</dbReference>
<feature type="transmembrane region" description="Helical" evidence="6">
    <location>
        <begin position="56"/>
        <end position="76"/>
    </location>
</feature>
<dbReference type="PANTHER" id="PTHR43826">
    <property type="entry name" value="GLUCOSE-6-PHOSPHATE EXCHANGER SLC37A4"/>
    <property type="match status" value="1"/>
</dbReference>
<comment type="caution">
    <text evidence="8">The sequence shown here is derived from an EMBL/GenBank/DDBJ whole genome shotgun (WGS) entry which is preliminary data.</text>
</comment>
<protein>
    <recommendedName>
        <fullName evidence="7">Major facilitator superfamily (MFS) profile domain-containing protein</fullName>
    </recommendedName>
</protein>
<keyword evidence="2" id="KW-0813">Transport</keyword>
<proteinExistence type="predicted"/>
<feature type="transmembrane region" description="Helical" evidence="6">
    <location>
        <begin position="106"/>
        <end position="127"/>
    </location>
</feature>
<sequence length="428" mass="47305">MFSGINNTIKRDNYRWVIWAVCALAFLIVFFHRYALGVVAEDLGSELHLSGTQLGNLISMYFYIYAILQIPAGILADTIGPRAITVSGMIIAGIGSFILGSSTIPVTAYLGRFLVGLGVSGILICILKIQTLWFKPKEFATVLGLTSLVGNSGGILATTPFSLLVMNIGWRSSFYVIGIISILIAGLLWLVVRDKPEDLNYSSVLEHTDENNNIDIKSGLLYIIKDKSTWVNFIILAGIMGTIMSFSGGWGVTYLMHVYDMSNDAAATQVLIFTIGVLIGSPIMGRVADLFGDRKRLIQVGSLVFTVVWGYKVIAMNNILPMYQLPIVYFLAGFFGIFMMLTHAIIKEINPPKFSGVAISVINIAPFVGTVILNFVIGWVLDLTWQGEFVNGARLYEPENYQYAFLSYFIVSLIAFIFSFYINETKRS</sequence>
<feature type="transmembrane region" description="Helical" evidence="6">
    <location>
        <begin position="83"/>
        <end position="100"/>
    </location>
</feature>
<dbReference type="RefSeq" id="WP_089023944.1">
    <property type="nucleotide sequence ID" value="NZ_NIQC01000020.1"/>
</dbReference>
<keyword evidence="5 6" id="KW-0472">Membrane</keyword>
<evidence type="ECO:0000256" key="1">
    <source>
        <dbReference type="ARBA" id="ARBA00004651"/>
    </source>
</evidence>
<evidence type="ECO:0000256" key="3">
    <source>
        <dbReference type="ARBA" id="ARBA00022692"/>
    </source>
</evidence>
<dbReference type="InterPro" id="IPR005828">
    <property type="entry name" value="MFS_sugar_transport-like"/>
</dbReference>
<feature type="transmembrane region" description="Helical" evidence="6">
    <location>
        <begin position="297"/>
        <end position="315"/>
    </location>
</feature>
<keyword evidence="3 6" id="KW-0812">Transmembrane</keyword>
<dbReference type="Pfam" id="PF07690">
    <property type="entry name" value="MFS_1"/>
    <property type="match status" value="1"/>
</dbReference>
<evidence type="ECO:0000256" key="4">
    <source>
        <dbReference type="ARBA" id="ARBA00022989"/>
    </source>
</evidence>
<feature type="transmembrane region" description="Helical" evidence="6">
    <location>
        <begin position="401"/>
        <end position="422"/>
    </location>
</feature>
<feature type="transmembrane region" description="Helical" evidence="6">
    <location>
        <begin position="358"/>
        <end position="381"/>
    </location>
</feature>
<feature type="domain" description="Major facilitator superfamily (MFS) profile" evidence="7">
    <location>
        <begin position="18"/>
        <end position="427"/>
    </location>
</feature>
<evidence type="ECO:0000259" key="7">
    <source>
        <dbReference type="PROSITE" id="PS50850"/>
    </source>
</evidence>
<name>A0A226BWH1_9FIRM</name>
<dbReference type="OrthoDB" id="9773404at2"/>
<dbReference type="InterPro" id="IPR051337">
    <property type="entry name" value="OPA_Antiporter"/>
</dbReference>
<dbReference type="GO" id="GO:0005886">
    <property type="term" value="C:plasma membrane"/>
    <property type="evidence" value="ECO:0007669"/>
    <property type="project" value="UniProtKB-SubCell"/>
</dbReference>
<evidence type="ECO:0000256" key="2">
    <source>
        <dbReference type="ARBA" id="ARBA00022448"/>
    </source>
</evidence>
<gene>
    <name evidence="8" type="ORF">CDO51_09000</name>
</gene>
<feature type="transmembrane region" description="Helical" evidence="6">
    <location>
        <begin position="173"/>
        <end position="192"/>
    </location>
</feature>
<dbReference type="InterPro" id="IPR036259">
    <property type="entry name" value="MFS_trans_sf"/>
</dbReference>